<organism evidence="2 3">
    <name type="scientific">Sunxiuqinia elliptica</name>
    <dbReference type="NCBI Taxonomy" id="655355"/>
    <lineage>
        <taxon>Bacteria</taxon>
        <taxon>Pseudomonadati</taxon>
        <taxon>Bacteroidota</taxon>
        <taxon>Bacteroidia</taxon>
        <taxon>Marinilabiliales</taxon>
        <taxon>Prolixibacteraceae</taxon>
        <taxon>Sunxiuqinia</taxon>
    </lineage>
</organism>
<sequence>MIITKQMRIHIIISLMLLLVSYSCREELSIYETENNQPGLESNSNAAGLMQRVSLKDGSIDNIIDNSSSISVKLPVTVIANGITVHVNTEDDLATIERIFNEFNDDDDELTITFPITVILSDFSEVLIRDEDEFEEIIEEHDSELDDDIECIDFVYPIKVSTFDVITEQLETLTINDDETMFNFLDDIDDDDIINIEFPISMILSDGTPVTIANLNEMETAIDNAQETCDEDDDDSDDDGSDSDDGSDDSDGDDDDSVDDDDPQLNQFMESITSCDQWTIEKFEINDEELEEDYQDYTFSFTTDNKFVANKGTAAFSGTWDSYKNGENIILVIKLPDFPNLSSSWSLEDIEEDEEGVETEFSKGENSLLFSSTCS</sequence>
<dbReference type="RefSeq" id="WP_133464575.1">
    <property type="nucleotide sequence ID" value="NZ_SNWI01000003.1"/>
</dbReference>
<feature type="compositionally biased region" description="Acidic residues" evidence="1">
    <location>
        <begin position="228"/>
        <end position="263"/>
    </location>
</feature>
<accession>A0A4R6H4Z0</accession>
<proteinExistence type="predicted"/>
<protein>
    <submittedName>
        <fullName evidence="2">Uncharacterized protein</fullName>
    </submittedName>
</protein>
<dbReference type="EMBL" id="SNWI01000003">
    <property type="protein sequence ID" value="TDO03200.1"/>
    <property type="molecule type" value="Genomic_DNA"/>
</dbReference>
<feature type="region of interest" description="Disordered" evidence="1">
    <location>
        <begin position="227"/>
        <end position="264"/>
    </location>
</feature>
<dbReference type="Proteomes" id="UP000294848">
    <property type="component" value="Unassembled WGS sequence"/>
</dbReference>
<evidence type="ECO:0000256" key="1">
    <source>
        <dbReference type="SAM" id="MobiDB-lite"/>
    </source>
</evidence>
<dbReference type="OrthoDB" id="832379at2"/>
<gene>
    <name evidence="2" type="ORF">DET52_103141</name>
</gene>
<evidence type="ECO:0000313" key="2">
    <source>
        <dbReference type="EMBL" id="TDO03200.1"/>
    </source>
</evidence>
<name>A0A4R6H4Z0_9BACT</name>
<dbReference type="AlphaFoldDB" id="A0A4R6H4Z0"/>
<dbReference type="PROSITE" id="PS51257">
    <property type="entry name" value="PROKAR_LIPOPROTEIN"/>
    <property type="match status" value="1"/>
</dbReference>
<evidence type="ECO:0000313" key="3">
    <source>
        <dbReference type="Proteomes" id="UP000294848"/>
    </source>
</evidence>
<reference evidence="2 3" key="1">
    <citation type="submission" date="2019-03" db="EMBL/GenBank/DDBJ databases">
        <title>Freshwater and sediment microbial communities from various areas in North America, analyzing microbe dynamics in response to fracking.</title>
        <authorList>
            <person name="Lamendella R."/>
        </authorList>
    </citation>
    <scope>NUCLEOTIDE SEQUENCE [LARGE SCALE GENOMIC DNA]</scope>
    <source>
        <strain evidence="2 3">114D</strain>
    </source>
</reference>
<comment type="caution">
    <text evidence="2">The sequence shown here is derived from an EMBL/GenBank/DDBJ whole genome shotgun (WGS) entry which is preliminary data.</text>
</comment>